<proteinExistence type="predicted"/>
<evidence type="ECO:0000313" key="2">
    <source>
        <dbReference type="EMBL" id="KAF7542581.1"/>
    </source>
</evidence>
<dbReference type="EMBL" id="JAANBB010000433">
    <property type="protein sequence ID" value="KAF7542581.1"/>
    <property type="molecule type" value="Genomic_DNA"/>
</dbReference>
<evidence type="ECO:0000256" key="1">
    <source>
        <dbReference type="SAM" id="MobiDB-lite"/>
    </source>
</evidence>
<gene>
    <name evidence="2" type="ORF">G7Z17_g11457</name>
</gene>
<accession>A0A9P5LA84</accession>
<name>A0A9P5LA84_9HYPO</name>
<dbReference type="Proteomes" id="UP000722485">
    <property type="component" value="Unassembled WGS sequence"/>
</dbReference>
<sequence>MNMMPRNGVMPPRPVPTLLNISWPGRGCKNMLVQIVPSGDVLRKTAVMEARLRPMGFVRPAAQGVPPPFPSPDLLSLRAMIRRVTLGGDVYEVAGFGDDLSSLFHTSSGIPKFDIEVSGVMLPAPRPRANTQSSVNSDDDLVEP</sequence>
<feature type="region of interest" description="Disordered" evidence="1">
    <location>
        <begin position="124"/>
        <end position="144"/>
    </location>
</feature>
<reference evidence="2" key="1">
    <citation type="submission" date="2020-03" db="EMBL/GenBank/DDBJ databases">
        <title>Draft Genome Sequence of Cylindrodendrum hubeiense.</title>
        <authorList>
            <person name="Buettner E."/>
            <person name="Kellner H."/>
        </authorList>
    </citation>
    <scope>NUCLEOTIDE SEQUENCE</scope>
    <source>
        <strain evidence="2">IHI 201604</strain>
    </source>
</reference>
<comment type="caution">
    <text evidence="2">The sequence shown here is derived from an EMBL/GenBank/DDBJ whole genome shotgun (WGS) entry which is preliminary data.</text>
</comment>
<dbReference type="AlphaFoldDB" id="A0A9P5LA84"/>
<evidence type="ECO:0000313" key="3">
    <source>
        <dbReference type="Proteomes" id="UP000722485"/>
    </source>
</evidence>
<organism evidence="2 3">
    <name type="scientific">Cylindrodendrum hubeiense</name>
    <dbReference type="NCBI Taxonomy" id="595255"/>
    <lineage>
        <taxon>Eukaryota</taxon>
        <taxon>Fungi</taxon>
        <taxon>Dikarya</taxon>
        <taxon>Ascomycota</taxon>
        <taxon>Pezizomycotina</taxon>
        <taxon>Sordariomycetes</taxon>
        <taxon>Hypocreomycetidae</taxon>
        <taxon>Hypocreales</taxon>
        <taxon>Nectriaceae</taxon>
        <taxon>Cylindrodendrum</taxon>
    </lineage>
</organism>
<dbReference type="OrthoDB" id="5148182at2759"/>
<protein>
    <submittedName>
        <fullName evidence="2">Uncharacterized protein</fullName>
    </submittedName>
</protein>
<keyword evidence="3" id="KW-1185">Reference proteome</keyword>